<keyword evidence="2" id="KW-0472">Membrane</keyword>
<dbReference type="InterPro" id="IPR036291">
    <property type="entry name" value="NAD(P)-bd_dom_sf"/>
</dbReference>
<dbReference type="GO" id="GO:0006006">
    <property type="term" value="P:glucose metabolic process"/>
    <property type="evidence" value="ECO:0007669"/>
    <property type="project" value="InterPro"/>
</dbReference>
<gene>
    <name evidence="4" type="ORF">FPE_LOCUS9666</name>
</gene>
<dbReference type="GO" id="GO:0016614">
    <property type="term" value="F:oxidoreductase activity, acting on CH-OH group of donors"/>
    <property type="evidence" value="ECO:0007669"/>
    <property type="project" value="InterPro"/>
</dbReference>
<dbReference type="Proteomes" id="UP000834106">
    <property type="component" value="Chromosome 5"/>
</dbReference>
<evidence type="ECO:0000256" key="2">
    <source>
        <dbReference type="SAM" id="Phobius"/>
    </source>
</evidence>
<dbReference type="EMBL" id="OU503040">
    <property type="protein sequence ID" value="CAI9762236.1"/>
    <property type="molecule type" value="Genomic_DNA"/>
</dbReference>
<feature type="region of interest" description="Disordered" evidence="1">
    <location>
        <begin position="81"/>
        <end position="121"/>
    </location>
</feature>
<dbReference type="InterPro" id="IPR022674">
    <property type="entry name" value="G6P_DH_NAD-bd"/>
</dbReference>
<keyword evidence="2" id="KW-0812">Transmembrane</keyword>
<keyword evidence="5" id="KW-1185">Reference proteome</keyword>
<evidence type="ECO:0000256" key="1">
    <source>
        <dbReference type="SAM" id="MobiDB-lite"/>
    </source>
</evidence>
<evidence type="ECO:0000313" key="4">
    <source>
        <dbReference type="EMBL" id="CAI9762236.1"/>
    </source>
</evidence>
<protein>
    <recommendedName>
        <fullName evidence="3">Glucose-6-phosphate dehydrogenase NAD-binding domain-containing protein</fullName>
    </recommendedName>
</protein>
<dbReference type="SUPFAM" id="SSF51735">
    <property type="entry name" value="NAD(P)-binding Rossmann-fold domains"/>
    <property type="match status" value="1"/>
</dbReference>
<feature type="domain" description="Glucose-6-phosphate dehydrogenase NAD-binding" evidence="3">
    <location>
        <begin position="189"/>
        <end position="218"/>
    </location>
</feature>
<feature type="compositionally biased region" description="Polar residues" evidence="1">
    <location>
        <begin position="93"/>
        <end position="121"/>
    </location>
</feature>
<sequence length="280" mass="31352">MPLLKTTTRETTLRCCKRWRHRSELQEMMSSLSERRCHSDPRSVAVAYTMLCMILTFTVADLITLTAYSCPVLKDEELDNSKASHERRVFQGSPASISSNDYDGGKKSSSQPEGNSTYCQPSNASRVNVVAESPSYSFIQRAETSAPNFQFDKSTKTGASLTSPLSLRQTESFSSNYQDGRSLSLSSAVIGATGELARTKIFPALFALYYSGFLPETKTKTKTTKKKDPLRPEEKLKVDIDYLKAEAILITQTHSRLPLKRNPKSFARRFSFVDGFFDVD</sequence>
<dbReference type="GO" id="GO:0050661">
    <property type="term" value="F:NADP binding"/>
    <property type="evidence" value="ECO:0007669"/>
    <property type="project" value="InterPro"/>
</dbReference>
<evidence type="ECO:0000259" key="3">
    <source>
        <dbReference type="Pfam" id="PF00479"/>
    </source>
</evidence>
<organism evidence="4 5">
    <name type="scientific">Fraxinus pennsylvanica</name>
    <dbReference type="NCBI Taxonomy" id="56036"/>
    <lineage>
        <taxon>Eukaryota</taxon>
        <taxon>Viridiplantae</taxon>
        <taxon>Streptophyta</taxon>
        <taxon>Embryophyta</taxon>
        <taxon>Tracheophyta</taxon>
        <taxon>Spermatophyta</taxon>
        <taxon>Magnoliopsida</taxon>
        <taxon>eudicotyledons</taxon>
        <taxon>Gunneridae</taxon>
        <taxon>Pentapetalae</taxon>
        <taxon>asterids</taxon>
        <taxon>lamiids</taxon>
        <taxon>Lamiales</taxon>
        <taxon>Oleaceae</taxon>
        <taxon>Oleeae</taxon>
        <taxon>Fraxinus</taxon>
    </lineage>
</organism>
<reference evidence="4" key="1">
    <citation type="submission" date="2023-05" db="EMBL/GenBank/DDBJ databases">
        <authorList>
            <person name="Huff M."/>
        </authorList>
    </citation>
    <scope>NUCLEOTIDE SEQUENCE</scope>
</reference>
<name>A0AAD2DSM3_9LAMI</name>
<dbReference type="AlphaFoldDB" id="A0AAD2DSM3"/>
<proteinExistence type="predicted"/>
<feature type="transmembrane region" description="Helical" evidence="2">
    <location>
        <begin position="45"/>
        <end position="68"/>
    </location>
</feature>
<dbReference type="Pfam" id="PF00479">
    <property type="entry name" value="G6PD_N"/>
    <property type="match status" value="1"/>
</dbReference>
<accession>A0AAD2DSM3</accession>
<evidence type="ECO:0000313" key="5">
    <source>
        <dbReference type="Proteomes" id="UP000834106"/>
    </source>
</evidence>
<dbReference type="Gene3D" id="3.40.50.720">
    <property type="entry name" value="NAD(P)-binding Rossmann-like Domain"/>
    <property type="match status" value="1"/>
</dbReference>
<keyword evidence="2" id="KW-1133">Transmembrane helix</keyword>